<accession>A0A2H3T6Y7</accession>
<sequence length="113" mass="12740">MAKTQGLLTKSSAVSQELRATRFRSLPFVIKARPDEITPCWRVILTPEKEIIFNLLWQDANVWLTGPSIQLWVERRLVNVWPTLFAQNILGLLSRLNSDGCDSQTDSSPCPSG</sequence>
<proteinExistence type="predicted"/>
<evidence type="ECO:0000313" key="1">
    <source>
        <dbReference type="EMBL" id="SCO84493.1"/>
    </source>
</evidence>
<evidence type="ECO:0000313" key="2">
    <source>
        <dbReference type="Proteomes" id="UP000219369"/>
    </source>
</evidence>
<dbReference type="Proteomes" id="UP000219369">
    <property type="component" value="Unassembled WGS sequence"/>
</dbReference>
<organism evidence="1 2">
    <name type="scientific">Fusarium oxysporum</name>
    <name type="common">Fusarium vascular wilt</name>
    <dbReference type="NCBI Taxonomy" id="5507"/>
    <lineage>
        <taxon>Eukaryota</taxon>
        <taxon>Fungi</taxon>
        <taxon>Dikarya</taxon>
        <taxon>Ascomycota</taxon>
        <taxon>Pezizomycotina</taxon>
        <taxon>Sordariomycetes</taxon>
        <taxon>Hypocreomycetidae</taxon>
        <taxon>Hypocreales</taxon>
        <taxon>Nectriaceae</taxon>
        <taxon>Fusarium</taxon>
        <taxon>Fusarium oxysporum species complex</taxon>
    </lineage>
</organism>
<gene>
    <name evidence="1" type="ORF">FRV6_08620</name>
</gene>
<protein>
    <submittedName>
        <fullName evidence="1">Uncharacterized protein</fullName>
    </submittedName>
</protein>
<dbReference type="AlphaFoldDB" id="A0A2H3T6Y7"/>
<dbReference type="OrthoDB" id="10271491at2759"/>
<dbReference type="EMBL" id="FMJY01000005">
    <property type="protein sequence ID" value="SCO84493.1"/>
    <property type="molecule type" value="Genomic_DNA"/>
</dbReference>
<dbReference type="VEuPathDB" id="FungiDB:FOXG_19902"/>
<reference evidence="2" key="1">
    <citation type="submission" date="2016-09" db="EMBL/GenBank/DDBJ databases">
        <authorList>
            <person name="Guldener U."/>
        </authorList>
    </citation>
    <scope>NUCLEOTIDE SEQUENCE [LARGE SCALE GENOMIC DNA]</scope>
    <source>
        <strain evidence="2">V64-1</strain>
    </source>
</reference>
<name>A0A2H3T6Y7_FUSOX</name>